<name>A0A411A3R9_BACVE</name>
<organism evidence="1 2">
    <name type="scientific">Bacillus velezensis</name>
    <dbReference type="NCBI Taxonomy" id="492670"/>
    <lineage>
        <taxon>Bacteria</taxon>
        <taxon>Bacillati</taxon>
        <taxon>Bacillota</taxon>
        <taxon>Bacilli</taxon>
        <taxon>Bacillales</taxon>
        <taxon>Bacillaceae</taxon>
        <taxon>Bacillus</taxon>
        <taxon>Bacillus amyloliquefaciens group</taxon>
    </lineage>
</organism>
<dbReference type="EMBL" id="CP063687">
    <property type="protein sequence ID" value="QOY25800.1"/>
    <property type="molecule type" value="Genomic_DNA"/>
</dbReference>
<protein>
    <submittedName>
        <fullName evidence="1">Uncharacterized protein</fullName>
    </submittedName>
</protein>
<proteinExistence type="predicted"/>
<evidence type="ECO:0000313" key="2">
    <source>
        <dbReference type="Proteomes" id="UP000587477"/>
    </source>
</evidence>
<sequence>MTSFLGLLKKDAKVSWIWLALWLFGMICLAFAAHVIAARQKEPLVIFGFFAAMGFFQFLVAPLFMYYHLHKEGKNQLWLYNPNGGFYLLASKLTASLLYQLIGQLALTGYGIWMYRMLSAKGALEHAIPLAGTLTGLNAYLLISSAYLSVIVAVFWTVFHSLKHVPVLRWVICIVLAFVWTYIDDKIITPFTSSQHDLWPVKVYANFHFHYTKLTGWTMELKAVHISLFSFLAVIVLAALCLALASMLLNRKVEV</sequence>
<evidence type="ECO:0000313" key="1">
    <source>
        <dbReference type="EMBL" id="QOY25800.1"/>
    </source>
</evidence>
<dbReference type="Proteomes" id="UP000587477">
    <property type="component" value="Chromosome"/>
</dbReference>
<dbReference type="AlphaFoldDB" id="A0A411A3R9"/>
<gene>
    <name evidence="1" type="ORF">BACVE_000729</name>
</gene>
<reference evidence="2" key="1">
    <citation type="submission" date="2020-10" db="EMBL/GenBank/DDBJ databases">
        <title>Complete genome sequence of Bacillus velezensis NST6.</title>
        <authorList>
            <person name="Choi J."/>
        </authorList>
    </citation>
    <scope>NUCLEOTIDE SEQUENCE [LARGE SCALE GENOMIC DNA]</scope>
    <source>
        <strain evidence="2">NST6</strain>
    </source>
</reference>
<accession>A0A411A3R9</accession>
<dbReference type="RefSeq" id="WP_017417326.1">
    <property type="nucleotide sequence ID" value="NZ_BDDG01000003.1"/>
</dbReference>